<dbReference type="InterPro" id="IPR010914">
    <property type="entry name" value="RsgA_GTPase_dom"/>
</dbReference>
<dbReference type="Gene3D" id="3.40.50.300">
    <property type="entry name" value="P-loop containing nucleotide triphosphate hydrolases"/>
    <property type="match status" value="1"/>
</dbReference>
<dbReference type="Proteomes" id="UP000196230">
    <property type="component" value="Unassembled WGS sequence"/>
</dbReference>
<dbReference type="InterPro" id="IPR004881">
    <property type="entry name" value="Ribosome_biogen_GTPase_RsgA"/>
</dbReference>
<dbReference type="GO" id="GO:0005525">
    <property type="term" value="F:GTP binding"/>
    <property type="evidence" value="ECO:0007669"/>
    <property type="project" value="InterPro"/>
</dbReference>
<dbReference type="NCBIfam" id="TIGR00157">
    <property type="entry name" value="ribosome small subunit-dependent GTPase A"/>
    <property type="match status" value="1"/>
</dbReference>
<feature type="region of interest" description="Disordered" evidence="1">
    <location>
        <begin position="1"/>
        <end position="36"/>
    </location>
</feature>
<dbReference type="SUPFAM" id="SSF52540">
    <property type="entry name" value="P-loop containing nucleoside triphosphate hydrolases"/>
    <property type="match status" value="1"/>
</dbReference>
<organism evidence="3 4">
    <name type="scientific">Micrococcus lylae</name>
    <dbReference type="NCBI Taxonomy" id="1273"/>
    <lineage>
        <taxon>Bacteria</taxon>
        <taxon>Bacillati</taxon>
        <taxon>Actinomycetota</taxon>
        <taxon>Actinomycetes</taxon>
        <taxon>Micrococcales</taxon>
        <taxon>Micrococcaceae</taxon>
        <taxon>Micrococcus</taxon>
    </lineage>
</organism>
<evidence type="ECO:0000313" key="4">
    <source>
        <dbReference type="Proteomes" id="UP000196230"/>
    </source>
</evidence>
<feature type="domain" description="EngC GTPase" evidence="2">
    <location>
        <begin position="122"/>
        <end position="283"/>
    </location>
</feature>
<dbReference type="CDD" id="cd01854">
    <property type="entry name" value="YjeQ_EngC"/>
    <property type="match status" value="1"/>
</dbReference>
<dbReference type="GO" id="GO:0003924">
    <property type="term" value="F:GTPase activity"/>
    <property type="evidence" value="ECO:0007669"/>
    <property type="project" value="InterPro"/>
</dbReference>
<evidence type="ECO:0000313" key="3">
    <source>
        <dbReference type="EMBL" id="SJN22872.1"/>
    </source>
</evidence>
<feature type="compositionally biased region" description="Basic residues" evidence="1">
    <location>
        <begin position="18"/>
        <end position="32"/>
    </location>
</feature>
<evidence type="ECO:0000256" key="1">
    <source>
        <dbReference type="SAM" id="MobiDB-lite"/>
    </source>
</evidence>
<feature type="region of interest" description="Disordered" evidence="1">
    <location>
        <begin position="348"/>
        <end position="368"/>
    </location>
</feature>
<dbReference type="EMBL" id="FUKP01000026">
    <property type="protein sequence ID" value="SJN22872.1"/>
    <property type="molecule type" value="Genomic_DNA"/>
</dbReference>
<dbReference type="PROSITE" id="PS50936">
    <property type="entry name" value="ENGC_GTPASE"/>
    <property type="match status" value="1"/>
</dbReference>
<gene>
    <name evidence="3" type="ORF">FM125_04355</name>
</gene>
<evidence type="ECO:0000259" key="2">
    <source>
        <dbReference type="PROSITE" id="PS50936"/>
    </source>
</evidence>
<dbReference type="InterPro" id="IPR027417">
    <property type="entry name" value="P-loop_NTPase"/>
</dbReference>
<name>A0A1R4ISK1_9MICC</name>
<dbReference type="RefSeq" id="WP_087133756.1">
    <property type="nucleotide sequence ID" value="NZ_FUKP01000026.1"/>
</dbReference>
<feature type="compositionally biased region" description="Polar residues" evidence="1">
    <location>
        <begin position="352"/>
        <end position="368"/>
    </location>
</feature>
<dbReference type="AlphaFoldDB" id="A0A1R4ISK1"/>
<reference evidence="3 4" key="1">
    <citation type="submission" date="2017-02" db="EMBL/GenBank/DDBJ databases">
        <authorList>
            <person name="Peterson S.W."/>
        </authorList>
    </citation>
    <scope>NUCLEOTIDE SEQUENCE [LARGE SCALE GENOMIC DNA]</scope>
    <source>
        <strain evidence="3 4">2B3F</strain>
    </source>
</reference>
<accession>A0A1R4ISK1</accession>
<proteinExistence type="predicted"/>
<dbReference type="PANTHER" id="PTHR32120:SF11">
    <property type="entry name" value="SMALL RIBOSOMAL SUBUNIT BIOGENESIS GTPASE RSGA 1, MITOCHONDRIAL-RELATED"/>
    <property type="match status" value="1"/>
</dbReference>
<sequence length="368" mass="39298">MGRRVDPNAWDESDVRVRPNKKGSRPRTKQRPKHEDAQIAMVTTVDRGRYTVSLDGQDAPVTAMRARELRRNPIATGDRVAVVGDLSGRPGTLARIVRIEERTTVLRRSADDSDAVERVVVANADTLVIMVAAANPEPRTGFIDRALVACYDAGIHPLLLITKTDLKDPVDLVRHYEDLDLEVMTSGASAFEQQTGDTDLDASLVERVAERLRGHTAAFVGPSGVGKSTLLNALTGADRATGHVNAVTGRGRHTSSSALAVPLPDAAGNPVPHTWVVDTPGIRSFGLGWVEPDRVVEAFDDLSGALADCQPGCTHLRDDGDCGLDPWVRAGKAGAAGAHRLESLRRLLANRAGTSEPGSESSEAPQEG</sequence>
<protein>
    <submittedName>
        <fullName evidence="3">Ribosome small subunit-stimulated GTPase EngC</fullName>
    </submittedName>
</protein>
<dbReference type="PANTHER" id="PTHR32120">
    <property type="entry name" value="SMALL RIBOSOMAL SUBUNIT BIOGENESIS GTPASE RSGA"/>
    <property type="match status" value="1"/>
</dbReference>
<dbReference type="Pfam" id="PF03193">
    <property type="entry name" value="RsgA_GTPase"/>
    <property type="match status" value="1"/>
</dbReference>